<dbReference type="GO" id="GO:0035243">
    <property type="term" value="F:protein-arginine omega-N symmetric methyltransferase activity"/>
    <property type="evidence" value="ECO:0007669"/>
    <property type="project" value="TreeGrafter"/>
</dbReference>
<proteinExistence type="predicted"/>
<keyword evidence="1" id="KW-0489">Methyltransferase</keyword>
<name>W0EYN1_9BACT</name>
<keyword evidence="4" id="KW-1185">Reference proteome</keyword>
<dbReference type="PANTHER" id="PTHR12049:SF7">
    <property type="entry name" value="PROTEIN ARGININE METHYLTRANSFERASE NDUFAF7, MITOCHONDRIAL"/>
    <property type="match status" value="1"/>
</dbReference>
<evidence type="ECO:0008006" key="5">
    <source>
        <dbReference type="Google" id="ProtNLM"/>
    </source>
</evidence>
<reference evidence="3 4" key="1">
    <citation type="submission" date="2013-12" db="EMBL/GenBank/DDBJ databases">
        <authorList>
            <consortium name="DOE Joint Genome Institute"/>
            <person name="Eisen J."/>
            <person name="Huntemann M."/>
            <person name="Han J."/>
            <person name="Chen A."/>
            <person name="Kyrpides N."/>
            <person name="Mavromatis K."/>
            <person name="Markowitz V."/>
            <person name="Palaniappan K."/>
            <person name="Ivanova N."/>
            <person name="Schaumberg A."/>
            <person name="Pati A."/>
            <person name="Liolios K."/>
            <person name="Nordberg H.P."/>
            <person name="Cantor M.N."/>
            <person name="Hua S.X."/>
            <person name="Woyke T."/>
        </authorList>
    </citation>
    <scope>NUCLEOTIDE SEQUENCE [LARGE SCALE GENOMIC DNA]</scope>
    <source>
        <strain evidence="4">DSM 19437</strain>
    </source>
</reference>
<dbReference type="STRING" id="929713.NIASO_02105"/>
<organism evidence="3 4">
    <name type="scientific">Niabella soli DSM 19437</name>
    <dbReference type="NCBI Taxonomy" id="929713"/>
    <lineage>
        <taxon>Bacteria</taxon>
        <taxon>Pseudomonadati</taxon>
        <taxon>Bacteroidota</taxon>
        <taxon>Chitinophagia</taxon>
        <taxon>Chitinophagales</taxon>
        <taxon>Chitinophagaceae</taxon>
        <taxon>Niabella</taxon>
    </lineage>
</organism>
<dbReference type="GO" id="GO:0032259">
    <property type="term" value="P:methylation"/>
    <property type="evidence" value="ECO:0007669"/>
    <property type="project" value="UniProtKB-KW"/>
</dbReference>
<dbReference type="Pfam" id="PF02636">
    <property type="entry name" value="Methyltransf_28"/>
    <property type="match status" value="1"/>
</dbReference>
<dbReference type="HOGENOM" id="CLU_024840_1_1_10"/>
<gene>
    <name evidence="3" type="ORF">NIASO_02105</name>
</gene>
<evidence type="ECO:0000256" key="1">
    <source>
        <dbReference type="ARBA" id="ARBA00022603"/>
    </source>
</evidence>
<dbReference type="EMBL" id="CP007035">
    <property type="protein sequence ID" value="AHF14309.1"/>
    <property type="molecule type" value="Genomic_DNA"/>
</dbReference>
<evidence type="ECO:0000256" key="2">
    <source>
        <dbReference type="ARBA" id="ARBA00022679"/>
    </source>
</evidence>
<dbReference type="eggNOG" id="COG1565">
    <property type="taxonomic scope" value="Bacteria"/>
</dbReference>
<dbReference type="InterPro" id="IPR003788">
    <property type="entry name" value="NDUFAF7"/>
</dbReference>
<dbReference type="PANTHER" id="PTHR12049">
    <property type="entry name" value="PROTEIN ARGININE METHYLTRANSFERASE NDUFAF7, MITOCHONDRIAL"/>
    <property type="match status" value="1"/>
</dbReference>
<dbReference type="InterPro" id="IPR038375">
    <property type="entry name" value="NDUFAF7_sf"/>
</dbReference>
<dbReference type="KEGG" id="nso:NIASO_02105"/>
<dbReference type="Proteomes" id="UP000003586">
    <property type="component" value="Chromosome"/>
</dbReference>
<dbReference type="Gene3D" id="3.40.50.12710">
    <property type="match status" value="1"/>
</dbReference>
<dbReference type="OrthoDB" id="9794208at2"/>
<dbReference type="SUPFAM" id="SSF53335">
    <property type="entry name" value="S-adenosyl-L-methionine-dependent methyltransferases"/>
    <property type="match status" value="1"/>
</dbReference>
<dbReference type="RefSeq" id="WP_008583963.1">
    <property type="nucleotide sequence ID" value="NZ_CP007035.1"/>
</dbReference>
<dbReference type="InterPro" id="IPR029063">
    <property type="entry name" value="SAM-dependent_MTases_sf"/>
</dbReference>
<evidence type="ECO:0000313" key="4">
    <source>
        <dbReference type="Proteomes" id="UP000003586"/>
    </source>
</evidence>
<protein>
    <recommendedName>
        <fullName evidence="5">SAM-dependent methyltransferase</fullName>
    </recommendedName>
</protein>
<dbReference type="AlphaFoldDB" id="W0EYN1"/>
<evidence type="ECO:0000313" key="3">
    <source>
        <dbReference type="EMBL" id="AHF14309.1"/>
    </source>
</evidence>
<sequence length="370" mass="42101">MELAELIIQKIKSTGPVNFEEFMEMCLYYPGLGYYTAAQDRIGTNGDFYTSVTLTPAFGISIAKQIEEMWHHLGEGVFTIVEYGGGGGDLCRAILSALKNNKELYEQLQYRIIEKCGIKDRDNNRRLHEKVTWHHCIDEFTMTKGCILSNELLDNFPVHQVVMEDELMEVFVDFQNGFVETTRPAGQPLIDYFLELNIELPKGFRAEISLRVISWIQELANAMKQGYLITIDYGYTLAEFYKPHRSRGTLLAYYQHSVSDDLYNHIGQQDITAHVNFSALSHWGRKNGLTDCGFTDQCHFLLSLGAPDIIKRIMEEKADVVTAARKAALLNYTLLMDMGYKFKVLIQEKGGCNKDLCGLSVLRPDTKKQG</sequence>
<accession>W0EYN1</accession>
<keyword evidence="2" id="KW-0808">Transferase</keyword>